<comment type="caution">
    <text evidence="1">The sequence shown here is derived from an EMBL/GenBank/DDBJ whole genome shotgun (WGS) entry which is preliminary data.</text>
</comment>
<protein>
    <submittedName>
        <fullName evidence="1">Uncharacterized protein</fullName>
    </submittedName>
</protein>
<evidence type="ECO:0000313" key="1">
    <source>
        <dbReference type="EMBL" id="KAK8853924.1"/>
    </source>
</evidence>
<organism evidence="1 2">
    <name type="scientific">Tritrichomonas musculus</name>
    <dbReference type="NCBI Taxonomy" id="1915356"/>
    <lineage>
        <taxon>Eukaryota</taxon>
        <taxon>Metamonada</taxon>
        <taxon>Parabasalia</taxon>
        <taxon>Tritrichomonadida</taxon>
        <taxon>Tritrichomonadidae</taxon>
        <taxon>Tritrichomonas</taxon>
    </lineage>
</organism>
<dbReference type="EMBL" id="JAPFFF010000021">
    <property type="protein sequence ID" value="KAK8853924.1"/>
    <property type="molecule type" value="Genomic_DNA"/>
</dbReference>
<name>A0ABR2HWC0_9EUKA</name>
<dbReference type="Proteomes" id="UP001470230">
    <property type="component" value="Unassembled WGS sequence"/>
</dbReference>
<keyword evidence="2" id="KW-1185">Reference proteome</keyword>
<gene>
    <name evidence="1" type="ORF">M9Y10_016470</name>
</gene>
<sequence>MDSNQIQHTEFSFPISLEMQDFLESINKFSEDYTNYINESKYTIDSCSSEDEAAIQNMRLIYYHMHIENDKLKEFIDELKYFTYDKRWVTYGPSPLHSSNEYPTYQTFNNFSSTIA</sequence>
<accession>A0ABR2HWC0</accession>
<reference evidence="1 2" key="1">
    <citation type="submission" date="2024-04" db="EMBL/GenBank/DDBJ databases">
        <title>Tritrichomonas musculus Genome.</title>
        <authorList>
            <person name="Alves-Ferreira E."/>
            <person name="Grigg M."/>
            <person name="Lorenzi H."/>
            <person name="Galac M."/>
        </authorList>
    </citation>
    <scope>NUCLEOTIDE SEQUENCE [LARGE SCALE GENOMIC DNA]</scope>
    <source>
        <strain evidence="1 2">EAF2021</strain>
    </source>
</reference>
<proteinExistence type="predicted"/>
<evidence type="ECO:0000313" key="2">
    <source>
        <dbReference type="Proteomes" id="UP001470230"/>
    </source>
</evidence>